<dbReference type="InterPro" id="IPR010499">
    <property type="entry name" value="AraC_E-bd"/>
</dbReference>
<dbReference type="RefSeq" id="WP_322425785.1">
    <property type="nucleotide sequence ID" value="NZ_JAXQPW010000011.1"/>
</dbReference>
<dbReference type="Gene3D" id="3.20.80.10">
    <property type="entry name" value="Regulatory factor, effector binding domain"/>
    <property type="match status" value="1"/>
</dbReference>
<dbReference type="InterPro" id="IPR011256">
    <property type="entry name" value="Reg_factor_effector_dom_sf"/>
</dbReference>
<dbReference type="InterPro" id="IPR029442">
    <property type="entry name" value="GyrI-like"/>
</dbReference>
<gene>
    <name evidence="2" type="ORF">SFC79_20720</name>
</gene>
<dbReference type="EMBL" id="JAXQPW010000011">
    <property type="protein sequence ID" value="MDZ5664211.1"/>
    <property type="molecule type" value="Genomic_DNA"/>
</dbReference>
<evidence type="ECO:0000313" key="2">
    <source>
        <dbReference type="EMBL" id="MDZ5664211.1"/>
    </source>
</evidence>
<evidence type="ECO:0000313" key="3">
    <source>
        <dbReference type="Proteomes" id="UP001291999"/>
    </source>
</evidence>
<dbReference type="SMART" id="SM00871">
    <property type="entry name" value="AraC_E_bind"/>
    <property type="match status" value="1"/>
</dbReference>
<sequence>MHVELRSVPATTVAAIEGEVVRDDLLAWYAGAMAELDAVLDAVLDEPTGPPGGLYDNALFEVDRGHALVHRPTERPPRRGRVHPVTLPAVELAVATHVGTHDDIEVTYGEVGAWVVANALAVAGPVRETYVVGPRDTADPAAWRTEIGWPVFRVAPA</sequence>
<accession>A0ABU5KH50</accession>
<feature type="domain" description="AraC effector-binding" evidence="1">
    <location>
        <begin position="1"/>
        <end position="152"/>
    </location>
</feature>
<organism evidence="2 3">
    <name type="scientific">Nocardioides renjunii</name>
    <dbReference type="NCBI Taxonomy" id="3095075"/>
    <lineage>
        <taxon>Bacteria</taxon>
        <taxon>Bacillati</taxon>
        <taxon>Actinomycetota</taxon>
        <taxon>Actinomycetes</taxon>
        <taxon>Propionibacteriales</taxon>
        <taxon>Nocardioidaceae</taxon>
        <taxon>Nocardioides</taxon>
    </lineage>
</organism>
<dbReference type="Proteomes" id="UP001291999">
    <property type="component" value="Unassembled WGS sequence"/>
</dbReference>
<evidence type="ECO:0000259" key="1">
    <source>
        <dbReference type="SMART" id="SM00871"/>
    </source>
</evidence>
<dbReference type="Pfam" id="PF06445">
    <property type="entry name" value="GyrI-like"/>
    <property type="match status" value="1"/>
</dbReference>
<dbReference type="SUPFAM" id="SSF55136">
    <property type="entry name" value="Probable bacterial effector-binding domain"/>
    <property type="match status" value="1"/>
</dbReference>
<name>A0ABU5KH50_9ACTN</name>
<keyword evidence="3" id="KW-1185">Reference proteome</keyword>
<comment type="caution">
    <text evidence="2">The sequence shown here is derived from an EMBL/GenBank/DDBJ whole genome shotgun (WGS) entry which is preliminary data.</text>
</comment>
<proteinExistence type="predicted"/>
<protein>
    <submittedName>
        <fullName evidence="2">GyrI-like domain-containing protein</fullName>
    </submittedName>
</protein>
<reference evidence="2 3" key="1">
    <citation type="submission" date="2023-11" db="EMBL/GenBank/DDBJ databases">
        <title>Novel species in genus Nocardioides.</title>
        <authorList>
            <person name="Zhou H."/>
        </authorList>
    </citation>
    <scope>NUCLEOTIDE SEQUENCE [LARGE SCALE GENOMIC DNA]</scope>
    <source>
        <strain evidence="2 3">S-58</strain>
    </source>
</reference>